<name>A0ACC1YSS2_MELAZ</name>
<accession>A0ACC1YSS2</accession>
<protein>
    <submittedName>
        <fullName evidence="1">Uncharacterized protein</fullName>
    </submittedName>
</protein>
<gene>
    <name evidence="1" type="ORF">OWV82_005191</name>
</gene>
<keyword evidence="2" id="KW-1185">Reference proteome</keyword>
<organism evidence="1 2">
    <name type="scientific">Melia azedarach</name>
    <name type="common">Chinaberry tree</name>
    <dbReference type="NCBI Taxonomy" id="155640"/>
    <lineage>
        <taxon>Eukaryota</taxon>
        <taxon>Viridiplantae</taxon>
        <taxon>Streptophyta</taxon>
        <taxon>Embryophyta</taxon>
        <taxon>Tracheophyta</taxon>
        <taxon>Spermatophyta</taxon>
        <taxon>Magnoliopsida</taxon>
        <taxon>eudicotyledons</taxon>
        <taxon>Gunneridae</taxon>
        <taxon>Pentapetalae</taxon>
        <taxon>rosids</taxon>
        <taxon>malvids</taxon>
        <taxon>Sapindales</taxon>
        <taxon>Meliaceae</taxon>
        <taxon>Melia</taxon>
    </lineage>
</organism>
<evidence type="ECO:0000313" key="1">
    <source>
        <dbReference type="EMBL" id="KAJ4726492.1"/>
    </source>
</evidence>
<reference evidence="1 2" key="1">
    <citation type="journal article" date="2023" name="Science">
        <title>Complex scaffold remodeling in plant triterpene biosynthesis.</title>
        <authorList>
            <person name="De La Pena R."/>
            <person name="Hodgson H."/>
            <person name="Liu J.C."/>
            <person name="Stephenson M.J."/>
            <person name="Martin A.C."/>
            <person name="Owen C."/>
            <person name="Harkess A."/>
            <person name="Leebens-Mack J."/>
            <person name="Jimenez L.E."/>
            <person name="Osbourn A."/>
            <person name="Sattely E.S."/>
        </authorList>
    </citation>
    <scope>NUCLEOTIDE SEQUENCE [LARGE SCALE GENOMIC DNA]</scope>
    <source>
        <strain evidence="2">cv. JPN11</strain>
        <tissue evidence="1">Leaf</tissue>
    </source>
</reference>
<proteinExistence type="predicted"/>
<dbReference type="EMBL" id="CM051395">
    <property type="protein sequence ID" value="KAJ4726492.1"/>
    <property type="molecule type" value="Genomic_DNA"/>
</dbReference>
<dbReference type="Proteomes" id="UP001164539">
    <property type="component" value="Chromosome 2"/>
</dbReference>
<comment type="caution">
    <text evidence="1">The sequence shown here is derived from an EMBL/GenBank/DDBJ whole genome shotgun (WGS) entry which is preliminary data.</text>
</comment>
<evidence type="ECO:0000313" key="2">
    <source>
        <dbReference type="Proteomes" id="UP001164539"/>
    </source>
</evidence>
<sequence>MAFALAFMPKTLPRLRLSFRITNHHQQARKITTLSDEPPRKDESTGDGPKTNPSRMCIFPTALMEKIKVNMIRKGNQTNLKRLQIKIANLYN</sequence>